<dbReference type="InterPro" id="IPR023214">
    <property type="entry name" value="HAD_sf"/>
</dbReference>
<dbReference type="Pfam" id="PF00702">
    <property type="entry name" value="Hydrolase"/>
    <property type="match status" value="1"/>
</dbReference>
<evidence type="ECO:0000313" key="1">
    <source>
        <dbReference type="EMBL" id="CAA9358665.1"/>
    </source>
</evidence>
<dbReference type="SUPFAM" id="SSF56784">
    <property type="entry name" value="HAD-like"/>
    <property type="match status" value="1"/>
</dbReference>
<dbReference type="NCBIfam" id="TIGR01549">
    <property type="entry name" value="HAD-SF-IA-v1"/>
    <property type="match status" value="1"/>
</dbReference>
<dbReference type="PANTHER" id="PTHR43611:SF3">
    <property type="entry name" value="FLAVIN MONONUCLEOTIDE HYDROLASE 1, CHLOROPLATIC"/>
    <property type="match status" value="1"/>
</dbReference>
<dbReference type="AlphaFoldDB" id="A0A6J4MGD4"/>
<proteinExistence type="predicted"/>
<gene>
    <name evidence="1" type="ORF">AVDCRST_MAG72-2025</name>
</gene>
<dbReference type="InterPro" id="IPR036412">
    <property type="entry name" value="HAD-like_sf"/>
</dbReference>
<protein>
    <recommendedName>
        <fullName evidence="2">Hydrolase, haloacid dehalogenase-like family</fullName>
    </recommendedName>
</protein>
<dbReference type="EMBL" id="CADCUJ010000087">
    <property type="protein sequence ID" value="CAA9358665.1"/>
    <property type="molecule type" value="Genomic_DNA"/>
</dbReference>
<organism evidence="1">
    <name type="scientific">uncultured Nocardioidaceae bacterium</name>
    <dbReference type="NCBI Taxonomy" id="253824"/>
    <lineage>
        <taxon>Bacteria</taxon>
        <taxon>Bacillati</taxon>
        <taxon>Actinomycetota</taxon>
        <taxon>Actinomycetes</taxon>
        <taxon>Propionibacteriales</taxon>
        <taxon>Nocardioidaceae</taxon>
        <taxon>environmental samples</taxon>
    </lineage>
</organism>
<reference evidence="1" key="1">
    <citation type="submission" date="2020-02" db="EMBL/GenBank/DDBJ databases">
        <authorList>
            <person name="Meier V. D."/>
        </authorList>
    </citation>
    <scope>NUCLEOTIDE SEQUENCE</scope>
    <source>
        <strain evidence="1">AVDCRST_MAG72</strain>
    </source>
</reference>
<accession>A0A6J4MGD4</accession>
<dbReference type="PANTHER" id="PTHR43611">
    <property type="entry name" value="ALPHA-D-GLUCOSE 1-PHOSPHATE PHOSPHATASE"/>
    <property type="match status" value="1"/>
</dbReference>
<dbReference type="PRINTS" id="PR00413">
    <property type="entry name" value="HADHALOGNASE"/>
</dbReference>
<evidence type="ECO:0008006" key="2">
    <source>
        <dbReference type="Google" id="ProtNLM"/>
    </source>
</evidence>
<dbReference type="CDD" id="cd02603">
    <property type="entry name" value="HAD_sEH-N_like"/>
    <property type="match status" value="1"/>
</dbReference>
<sequence>MSIKAVVFDLGGVLEMTEDDTWPEVWIRSWEDRLGLTAGAFLEGLARHEPVGNAATGELSEPRMREIYADVLGLDEQQADELMAEMWDAYCGELDRDLYDFFASLGADYKLAIVSNSADGARREEGRRFGFPDLVDELVYSHEVGLAKPDPAIYALTTERLGVQPDEVVFLDDRLDNVEAANAFGWLGVVHTDTASSIDAIKQILADRTRPGR</sequence>
<name>A0A6J4MGD4_9ACTN</name>
<dbReference type="SFLD" id="SFLDG01129">
    <property type="entry name" value="C1.5:_HAD__Beta-PGM__Phosphata"/>
    <property type="match status" value="1"/>
</dbReference>
<dbReference type="Gene3D" id="3.40.50.1000">
    <property type="entry name" value="HAD superfamily/HAD-like"/>
    <property type="match status" value="1"/>
</dbReference>
<dbReference type="SFLD" id="SFLDS00003">
    <property type="entry name" value="Haloacid_Dehalogenase"/>
    <property type="match status" value="1"/>
</dbReference>
<dbReference type="NCBIfam" id="TIGR01509">
    <property type="entry name" value="HAD-SF-IA-v3"/>
    <property type="match status" value="1"/>
</dbReference>
<dbReference type="InterPro" id="IPR006439">
    <property type="entry name" value="HAD-SF_hydro_IA"/>
</dbReference>